<dbReference type="EMBL" id="MFKF01000271">
    <property type="protein sequence ID" value="OGG47153.1"/>
    <property type="molecule type" value="Genomic_DNA"/>
</dbReference>
<dbReference type="Pfam" id="PF26099">
    <property type="entry name" value="DUF8034"/>
    <property type="match status" value="1"/>
</dbReference>
<dbReference type="SUPFAM" id="SSF48208">
    <property type="entry name" value="Six-hairpin glycosidases"/>
    <property type="match status" value="1"/>
</dbReference>
<name>A0A1F6CDA8_HANXR</name>
<dbReference type="GO" id="GO:0005975">
    <property type="term" value="P:carbohydrate metabolic process"/>
    <property type="evidence" value="ECO:0007669"/>
    <property type="project" value="InterPro"/>
</dbReference>
<proteinExistence type="predicted"/>
<comment type="caution">
    <text evidence="1">The sequence shown here is derived from an EMBL/GenBank/DDBJ whole genome shotgun (WGS) entry which is preliminary data.</text>
</comment>
<dbReference type="InterPro" id="IPR058347">
    <property type="entry name" value="DUF8034"/>
</dbReference>
<dbReference type="InterPro" id="IPR008928">
    <property type="entry name" value="6-hairpin_glycosidase_sf"/>
</dbReference>
<evidence type="ECO:0000313" key="1">
    <source>
        <dbReference type="EMBL" id="OGG47153.1"/>
    </source>
</evidence>
<reference evidence="1 2" key="1">
    <citation type="journal article" date="2016" name="Nat. Commun.">
        <title>Thousands of microbial genomes shed light on interconnected biogeochemical processes in an aquifer system.</title>
        <authorList>
            <person name="Anantharaman K."/>
            <person name="Brown C.T."/>
            <person name="Hug L.A."/>
            <person name="Sharon I."/>
            <person name="Castelle C.J."/>
            <person name="Probst A.J."/>
            <person name="Thomas B.C."/>
            <person name="Singh A."/>
            <person name="Wilkins M.J."/>
            <person name="Karaoz U."/>
            <person name="Brodie E.L."/>
            <person name="Williams K.H."/>
            <person name="Hubbard S.S."/>
            <person name="Banfield J.F."/>
        </authorList>
    </citation>
    <scope>NUCLEOTIDE SEQUENCE [LARGE SCALE GENOMIC DNA]</scope>
    <source>
        <strain evidence="2">RIFCSPLOWO2_12_FULL_64_10</strain>
    </source>
</reference>
<organism evidence="1 2">
    <name type="scientific">Handelsmanbacteria sp. (strain RIFCSPLOWO2_12_FULL_64_10)</name>
    <dbReference type="NCBI Taxonomy" id="1817868"/>
    <lineage>
        <taxon>Bacteria</taxon>
        <taxon>Candidatus Handelsmaniibacteriota</taxon>
    </lineage>
</organism>
<gene>
    <name evidence="1" type="ORF">A3F84_19035</name>
</gene>
<evidence type="ECO:0000313" key="2">
    <source>
        <dbReference type="Proteomes" id="UP000178606"/>
    </source>
</evidence>
<dbReference type="AlphaFoldDB" id="A0A1F6CDA8"/>
<accession>A0A1F6CDA8</accession>
<protein>
    <submittedName>
        <fullName evidence="1">Uncharacterized protein</fullName>
    </submittedName>
</protein>
<sequence length="637" mass="72739">MTIISATIPLLEPPAWAVLERELFDALDRSVQPFMEKYTRGDGTLIWRETFRGRDTDDFYESFYNWPLLYLLGGGDHLLPLSVRQWEAVTRQLTDYGVVHKGYARRVDQFHQGESDIYFYFLCLADPARPGHVERARRFAGLYLNEDPEALNYDPERRLIRAPLNGSGGPHWGFFDGEPSYGYSPGMARYGLPYEDVPGVRRYEDLKDPALARRLGEAMQGRMGRGDVVANLAVTSLVTNAYLLTGEEKYRRWALDYVDAWVERARENGGLLPDNVGLSGQVGEYIDGKWYGGLYGWTWPHGFYNVCMAAIVAATNAYLLTGDARYLDLPRAQVDRVMAQGVVRNLRGCDMSLPEHWVGQFMALGDRRETFVVPYRYGDSGWFDYQPMSPIYPAAVWNLSMAPEDGERVERLRRAEGYDWNLVFSFRTKEDAGHEQPWLRFLAGENPTYPEAILRASYAQVCRRLGQIREDRENLTRVNIHHWQQLNPVTTEALMQLTLGGPQIIYNGGLPMCRVRYFDAERKRSGLPPDVAALVERVEADRTVLRLVNLSPFQTREVIVQAGAFGEHRFTEVRYEARTSAYPGEVGSYAAPGVQCETRTVSAHDKYLRVRMPPATEIALDIGTERFVNRPSYDLPW</sequence>
<dbReference type="Proteomes" id="UP000178606">
    <property type="component" value="Unassembled WGS sequence"/>
</dbReference>